<dbReference type="InterPro" id="IPR035965">
    <property type="entry name" value="PAS-like_dom_sf"/>
</dbReference>
<evidence type="ECO:0008006" key="8">
    <source>
        <dbReference type="Google" id="ProtNLM"/>
    </source>
</evidence>
<dbReference type="InterPro" id="IPR001610">
    <property type="entry name" value="PAC"/>
</dbReference>
<comment type="caution">
    <text evidence="6">The sequence shown here is derived from an EMBL/GenBank/DDBJ whole genome shotgun (WGS) entry which is preliminary data.</text>
</comment>
<dbReference type="PROSITE" id="PS50883">
    <property type="entry name" value="EAL"/>
    <property type="match status" value="1"/>
</dbReference>
<dbReference type="InterPro" id="IPR058544">
    <property type="entry name" value="ETR1_N"/>
</dbReference>
<dbReference type="CDD" id="cd01949">
    <property type="entry name" value="GGDEF"/>
    <property type="match status" value="1"/>
</dbReference>
<evidence type="ECO:0000259" key="3">
    <source>
        <dbReference type="PROSITE" id="PS50113"/>
    </source>
</evidence>
<feature type="transmembrane region" description="Helical" evidence="2">
    <location>
        <begin position="32"/>
        <end position="53"/>
    </location>
</feature>
<evidence type="ECO:0000259" key="5">
    <source>
        <dbReference type="PROSITE" id="PS50887"/>
    </source>
</evidence>
<dbReference type="InterPro" id="IPR000014">
    <property type="entry name" value="PAS"/>
</dbReference>
<dbReference type="Gene3D" id="3.30.70.270">
    <property type="match status" value="1"/>
</dbReference>
<dbReference type="FunFam" id="3.30.70.270:FF:000001">
    <property type="entry name" value="Diguanylate cyclase domain protein"/>
    <property type="match status" value="1"/>
</dbReference>
<keyword evidence="7" id="KW-1185">Reference proteome</keyword>
<feature type="transmembrane region" description="Helical" evidence="2">
    <location>
        <begin position="60"/>
        <end position="81"/>
    </location>
</feature>
<dbReference type="NCBIfam" id="TIGR00254">
    <property type="entry name" value="GGDEF"/>
    <property type="match status" value="1"/>
</dbReference>
<dbReference type="InterPro" id="IPR052155">
    <property type="entry name" value="Biofilm_reg_signaling"/>
</dbReference>
<dbReference type="Pfam" id="PF00990">
    <property type="entry name" value="GGDEF"/>
    <property type="match status" value="1"/>
</dbReference>
<dbReference type="PROSITE" id="PS50887">
    <property type="entry name" value="GGDEF"/>
    <property type="match status" value="1"/>
</dbReference>
<feature type="domain" description="GGDEF" evidence="5">
    <location>
        <begin position="422"/>
        <end position="555"/>
    </location>
</feature>
<dbReference type="InterPro" id="IPR001633">
    <property type="entry name" value="EAL_dom"/>
</dbReference>
<dbReference type="PANTHER" id="PTHR44757">
    <property type="entry name" value="DIGUANYLATE CYCLASE DGCP"/>
    <property type="match status" value="1"/>
</dbReference>
<dbReference type="InterPro" id="IPR029787">
    <property type="entry name" value="Nucleotide_cyclase"/>
</dbReference>
<keyword evidence="2" id="KW-0472">Membrane</keyword>
<name>A0A1V2H8C5_9PROT</name>
<organism evidence="6 7">
    <name type="scientific">Teichococcus deserti</name>
    <dbReference type="NCBI Taxonomy" id="1817963"/>
    <lineage>
        <taxon>Bacteria</taxon>
        <taxon>Pseudomonadati</taxon>
        <taxon>Pseudomonadota</taxon>
        <taxon>Alphaproteobacteria</taxon>
        <taxon>Acetobacterales</taxon>
        <taxon>Roseomonadaceae</taxon>
        <taxon>Roseomonas</taxon>
    </lineage>
</organism>
<dbReference type="Gene3D" id="3.30.450.20">
    <property type="entry name" value="PAS domain"/>
    <property type="match status" value="2"/>
</dbReference>
<feature type="domain" description="EAL" evidence="4">
    <location>
        <begin position="564"/>
        <end position="814"/>
    </location>
</feature>
<protein>
    <recommendedName>
        <fullName evidence="8">Diguanylate cyclase</fullName>
    </recommendedName>
</protein>
<dbReference type="InterPro" id="IPR000700">
    <property type="entry name" value="PAS-assoc_C"/>
</dbReference>
<dbReference type="SMART" id="SM00267">
    <property type="entry name" value="GGDEF"/>
    <property type="match status" value="1"/>
</dbReference>
<dbReference type="InterPro" id="IPR035919">
    <property type="entry name" value="EAL_sf"/>
</dbReference>
<dbReference type="SMART" id="SM00086">
    <property type="entry name" value="PAC"/>
    <property type="match status" value="2"/>
</dbReference>
<evidence type="ECO:0000256" key="2">
    <source>
        <dbReference type="SAM" id="Phobius"/>
    </source>
</evidence>
<dbReference type="AlphaFoldDB" id="A0A1V2H8C5"/>
<evidence type="ECO:0000313" key="7">
    <source>
        <dbReference type="Proteomes" id="UP000188879"/>
    </source>
</evidence>
<feature type="compositionally biased region" description="Basic and acidic residues" evidence="1">
    <location>
        <begin position="813"/>
        <end position="827"/>
    </location>
</feature>
<feature type="region of interest" description="Disordered" evidence="1">
    <location>
        <begin position="800"/>
        <end position="843"/>
    </location>
</feature>
<gene>
    <name evidence="6" type="ORF">BKE38_00055</name>
</gene>
<reference evidence="6 7" key="1">
    <citation type="submission" date="2016-10" db="EMBL/GenBank/DDBJ databases">
        <title>Draft Genome sequence of Roseomonas sp. strain M3.</title>
        <authorList>
            <person name="Subhash Y."/>
            <person name="Lee S."/>
        </authorList>
    </citation>
    <scope>NUCLEOTIDE SEQUENCE [LARGE SCALE GENOMIC DNA]</scope>
    <source>
        <strain evidence="6 7">M3</strain>
    </source>
</reference>
<evidence type="ECO:0000259" key="4">
    <source>
        <dbReference type="PROSITE" id="PS50883"/>
    </source>
</evidence>
<evidence type="ECO:0000313" key="6">
    <source>
        <dbReference type="EMBL" id="ONG59108.1"/>
    </source>
</evidence>
<dbReference type="SUPFAM" id="SSF141868">
    <property type="entry name" value="EAL domain-like"/>
    <property type="match status" value="1"/>
</dbReference>
<dbReference type="SUPFAM" id="SSF55785">
    <property type="entry name" value="PYP-like sensor domain (PAS domain)"/>
    <property type="match status" value="2"/>
</dbReference>
<feature type="domain" description="PAC" evidence="3">
    <location>
        <begin position="339"/>
        <end position="391"/>
    </location>
</feature>
<dbReference type="SUPFAM" id="SSF55073">
    <property type="entry name" value="Nucleotide cyclase"/>
    <property type="match status" value="1"/>
</dbReference>
<dbReference type="InterPro" id="IPR043128">
    <property type="entry name" value="Rev_trsase/Diguanyl_cyclase"/>
</dbReference>
<dbReference type="Pfam" id="PF00563">
    <property type="entry name" value="EAL"/>
    <property type="match status" value="1"/>
</dbReference>
<dbReference type="InterPro" id="IPR000160">
    <property type="entry name" value="GGDEF_dom"/>
</dbReference>
<dbReference type="Pfam" id="PF25487">
    <property type="entry name" value="ETR1_N"/>
    <property type="match status" value="1"/>
</dbReference>
<dbReference type="SMART" id="SM00052">
    <property type="entry name" value="EAL"/>
    <property type="match status" value="1"/>
</dbReference>
<dbReference type="CDD" id="cd00130">
    <property type="entry name" value="PAS"/>
    <property type="match status" value="1"/>
</dbReference>
<dbReference type="PANTHER" id="PTHR44757:SF2">
    <property type="entry name" value="BIOFILM ARCHITECTURE MAINTENANCE PROTEIN MBAA"/>
    <property type="match status" value="1"/>
</dbReference>
<dbReference type="Proteomes" id="UP000188879">
    <property type="component" value="Unassembled WGS sequence"/>
</dbReference>
<dbReference type="NCBIfam" id="TIGR00229">
    <property type="entry name" value="sensory_box"/>
    <property type="match status" value="1"/>
</dbReference>
<proteinExistence type="predicted"/>
<feature type="domain" description="PAC" evidence="3">
    <location>
        <begin position="216"/>
        <end position="269"/>
    </location>
</feature>
<dbReference type="EMBL" id="MLCO01000001">
    <property type="protein sequence ID" value="ONG59108.1"/>
    <property type="molecule type" value="Genomic_DNA"/>
</dbReference>
<dbReference type="Gene3D" id="3.20.20.450">
    <property type="entry name" value="EAL domain"/>
    <property type="match status" value="1"/>
</dbReference>
<dbReference type="CDD" id="cd01948">
    <property type="entry name" value="EAL"/>
    <property type="match status" value="1"/>
</dbReference>
<accession>A0A1V2H8C5</accession>
<dbReference type="PROSITE" id="PS50113">
    <property type="entry name" value="PAC"/>
    <property type="match status" value="2"/>
</dbReference>
<evidence type="ECO:0000256" key="1">
    <source>
        <dbReference type="SAM" id="MobiDB-lite"/>
    </source>
</evidence>
<dbReference type="GO" id="GO:0003824">
    <property type="term" value="F:catalytic activity"/>
    <property type="evidence" value="ECO:0007669"/>
    <property type="project" value="UniProtKB-ARBA"/>
</dbReference>
<sequence length="843" mass="91427">MDRFLEWLVDPQGLTPHGFCLLWQPGLVWTHIIADSLVGLSYFAIPVVLMQVVRRRPDLVYAPVLWMFAAFILLCGAGHWIELATLWLPAYGLQALVKAATAAVSVATTLALWLLLPRILTLPSPLQMRLANAGLQREMAARETTAAALAASERRHRAIVEAAGSAIWRTDAEGLVLEGHGLEAPAGAPWIAALGPADPATLQAAWAAARQAVAPLDAEAWIDGHAGAEGRWLRIRLVPLQDEDGVLQEWVGTLEDITAGREAAALLRLCLEAAEIGHFRHDFASGTLQAGGVARRLQGHPVDGAPVPAATWFGGLVEEDRAAWEARLAEDVAAGAGSSGGAWRVRREDGGLRHVEARARLEYHPDGRPRHCLGVLIDVTARHEAEARIAHIARHDPLTGLPNRLLFRDRLEQALAHARRGQGFAVLCLDLDRFKEVNDTLGHPIGDALLCAVAGRLRDELRDTDTLARLGGDEFAVIQSSIEQPQDAITLAGRLVETICRPFELNGHQVVVGTSIGVAMAPQDGLEADMLLKGADMALYRAKSEGRGRWRFFEPAMDAAMQLRRALEIELRRALLLGEFELYYQPIVDVASRHVTGLEALLRWRHPERGLVPPDAFIPLAEEIGLIVPIGEWVLARACADAAGWPGAPRVAVNLSPAQFASRGLVEVVEAALRDSGLDPTRLELEITETVMLQDSQATLQTLHRLKALGLRIAMDDFGTGYSSLSYLQRFPFDKVKIDRSFTSELGLSRQSDAIVQAVTDLCAGLDMVTTAEGVETENQLQTLSQRGCREAQGFLFSRPQPAASVPEMLRSLSDETGPHGAGRDEPGENPGAEATPALDEAP</sequence>
<dbReference type="RefSeq" id="WP_076955336.1">
    <property type="nucleotide sequence ID" value="NZ_MLCO01000001.1"/>
</dbReference>
<keyword evidence="2" id="KW-1133">Transmembrane helix</keyword>
<keyword evidence="2" id="KW-0812">Transmembrane</keyword>